<name>A0A3B0W7L6_9ZZZZ</name>
<evidence type="ECO:0000256" key="4">
    <source>
        <dbReference type="ARBA" id="ARBA00022679"/>
    </source>
</evidence>
<dbReference type="SMART" id="SM00448">
    <property type="entry name" value="REC"/>
    <property type="match status" value="1"/>
</dbReference>
<accession>A0A3B0W7L6</accession>
<keyword evidence="3" id="KW-0597">Phosphoprotein</keyword>
<keyword evidence="5" id="KW-0418">Kinase</keyword>
<dbReference type="EMBL" id="UOEU01000760">
    <property type="protein sequence ID" value="VAW39674.1"/>
    <property type="molecule type" value="Genomic_DNA"/>
</dbReference>
<evidence type="ECO:0000259" key="6">
    <source>
        <dbReference type="PROSITE" id="PS50109"/>
    </source>
</evidence>
<dbReference type="SUPFAM" id="SSF55874">
    <property type="entry name" value="ATPase domain of HSP90 chaperone/DNA topoisomerase II/histidine kinase"/>
    <property type="match status" value="1"/>
</dbReference>
<proteinExistence type="predicted"/>
<evidence type="ECO:0000256" key="3">
    <source>
        <dbReference type="ARBA" id="ARBA00022553"/>
    </source>
</evidence>
<evidence type="ECO:0000256" key="5">
    <source>
        <dbReference type="ARBA" id="ARBA00022777"/>
    </source>
</evidence>
<dbReference type="InterPro" id="IPR011006">
    <property type="entry name" value="CheY-like_superfamily"/>
</dbReference>
<evidence type="ECO:0000259" key="7">
    <source>
        <dbReference type="PROSITE" id="PS50110"/>
    </source>
</evidence>
<dbReference type="InterPro" id="IPR001789">
    <property type="entry name" value="Sig_transdc_resp-reg_receiver"/>
</dbReference>
<evidence type="ECO:0000256" key="2">
    <source>
        <dbReference type="ARBA" id="ARBA00012438"/>
    </source>
</evidence>
<dbReference type="SUPFAM" id="SSF52172">
    <property type="entry name" value="CheY-like"/>
    <property type="match status" value="1"/>
</dbReference>
<dbReference type="GO" id="GO:0007234">
    <property type="term" value="P:osmosensory signaling via phosphorelay pathway"/>
    <property type="evidence" value="ECO:0007669"/>
    <property type="project" value="TreeGrafter"/>
</dbReference>
<dbReference type="GO" id="GO:0000156">
    <property type="term" value="F:phosphorelay response regulator activity"/>
    <property type="evidence" value="ECO:0007669"/>
    <property type="project" value="TreeGrafter"/>
</dbReference>
<dbReference type="InterPro" id="IPR003594">
    <property type="entry name" value="HATPase_dom"/>
</dbReference>
<comment type="catalytic activity">
    <reaction evidence="1">
        <text>ATP + protein L-histidine = ADP + protein N-phospho-L-histidine.</text>
        <dbReference type="EC" id="2.7.13.3"/>
    </reaction>
</comment>
<evidence type="ECO:0000313" key="8">
    <source>
        <dbReference type="EMBL" id="VAW39674.1"/>
    </source>
</evidence>
<dbReference type="Gene3D" id="3.40.50.2300">
    <property type="match status" value="1"/>
</dbReference>
<dbReference type="Pfam" id="PF02518">
    <property type="entry name" value="HATPase_c"/>
    <property type="match status" value="1"/>
</dbReference>
<dbReference type="AlphaFoldDB" id="A0A3B0W7L6"/>
<dbReference type="InterPro" id="IPR036890">
    <property type="entry name" value="HATPase_C_sf"/>
</dbReference>
<dbReference type="PANTHER" id="PTHR42878:SF15">
    <property type="entry name" value="BACTERIOPHYTOCHROME"/>
    <property type="match status" value="1"/>
</dbReference>
<evidence type="ECO:0000256" key="1">
    <source>
        <dbReference type="ARBA" id="ARBA00000085"/>
    </source>
</evidence>
<dbReference type="InterPro" id="IPR004358">
    <property type="entry name" value="Sig_transdc_His_kin-like_C"/>
</dbReference>
<dbReference type="GO" id="GO:0030295">
    <property type="term" value="F:protein kinase activator activity"/>
    <property type="evidence" value="ECO:0007669"/>
    <property type="project" value="TreeGrafter"/>
</dbReference>
<dbReference type="PRINTS" id="PR00344">
    <property type="entry name" value="BCTRLSENSOR"/>
</dbReference>
<dbReference type="Gene3D" id="3.30.565.10">
    <property type="entry name" value="Histidine kinase-like ATPase, C-terminal domain"/>
    <property type="match status" value="1"/>
</dbReference>
<reference evidence="8" key="1">
    <citation type="submission" date="2018-06" db="EMBL/GenBank/DDBJ databases">
        <authorList>
            <person name="Zhirakovskaya E."/>
        </authorList>
    </citation>
    <scope>NUCLEOTIDE SEQUENCE</scope>
</reference>
<keyword evidence="4" id="KW-0808">Transferase</keyword>
<sequence>MAYSKIKLLLVEDNLMDARLIKDLLHQAAGSDILPSKIELTYADRMQSALQILQNTPCNLILLNLSLPDSSGLETFHTINGRYPTIPVILLSNQPDHGITTQAIQQGAQDNLNINDLTADSLVKAIHYALERHRLLLKVNSRVNELETQNLALNDFAHTVAHQIQGLLGQMVGYASLIDSHYQDQLNKSARAAVDRIMQSGYKMNNVITELLFLASMRSNDIQIGELDNRRILAEVLKRLHYQIRATEAKIIVPKRWPAALGYSPWIEEVWLNYISNGLKYGGDELNPPHLQLGAEKEGNGMIRFWVKDNGSGISLIDQKRLFKPHTRVTSRKVRGEGVGLSIVWQIVKKCGGNVGVDSTEGAGSCFWFTLPESKQASLYK</sequence>
<dbReference type="InterPro" id="IPR050351">
    <property type="entry name" value="BphY/WalK/GraS-like"/>
</dbReference>
<dbReference type="InterPro" id="IPR003661">
    <property type="entry name" value="HisK_dim/P_dom"/>
</dbReference>
<gene>
    <name evidence="8" type="ORF">MNBD_CHLOROFLEXI01-336</name>
</gene>
<dbReference type="InterPro" id="IPR005467">
    <property type="entry name" value="His_kinase_dom"/>
</dbReference>
<feature type="domain" description="Response regulatory" evidence="7">
    <location>
        <begin position="7"/>
        <end position="129"/>
    </location>
</feature>
<dbReference type="Gene3D" id="1.10.287.130">
    <property type="match status" value="1"/>
</dbReference>
<dbReference type="SMART" id="SM00387">
    <property type="entry name" value="HATPase_c"/>
    <property type="match status" value="1"/>
</dbReference>
<dbReference type="PROSITE" id="PS50110">
    <property type="entry name" value="RESPONSE_REGULATORY"/>
    <property type="match status" value="1"/>
</dbReference>
<dbReference type="PANTHER" id="PTHR42878">
    <property type="entry name" value="TWO-COMPONENT HISTIDINE KINASE"/>
    <property type="match status" value="1"/>
</dbReference>
<dbReference type="SMART" id="SM00388">
    <property type="entry name" value="HisKA"/>
    <property type="match status" value="1"/>
</dbReference>
<dbReference type="PROSITE" id="PS50109">
    <property type="entry name" value="HIS_KIN"/>
    <property type="match status" value="1"/>
</dbReference>
<dbReference type="Pfam" id="PF00512">
    <property type="entry name" value="HisKA"/>
    <property type="match status" value="1"/>
</dbReference>
<dbReference type="Pfam" id="PF00072">
    <property type="entry name" value="Response_reg"/>
    <property type="match status" value="1"/>
</dbReference>
<protein>
    <recommendedName>
        <fullName evidence="2">histidine kinase</fullName>
        <ecNumber evidence="2">2.7.13.3</ecNumber>
    </recommendedName>
</protein>
<feature type="domain" description="Histidine kinase" evidence="6">
    <location>
        <begin position="159"/>
        <end position="375"/>
    </location>
</feature>
<dbReference type="EC" id="2.7.13.3" evidence="2"/>
<organism evidence="8">
    <name type="scientific">hydrothermal vent metagenome</name>
    <dbReference type="NCBI Taxonomy" id="652676"/>
    <lineage>
        <taxon>unclassified sequences</taxon>
        <taxon>metagenomes</taxon>
        <taxon>ecological metagenomes</taxon>
    </lineage>
</organism>
<dbReference type="GO" id="GO:0000155">
    <property type="term" value="F:phosphorelay sensor kinase activity"/>
    <property type="evidence" value="ECO:0007669"/>
    <property type="project" value="InterPro"/>
</dbReference>